<accession>A0A368G880</accession>
<feature type="non-terminal residue" evidence="9">
    <location>
        <position position="1"/>
    </location>
</feature>
<evidence type="ECO:0000256" key="1">
    <source>
        <dbReference type="ARBA" id="ARBA00004167"/>
    </source>
</evidence>
<dbReference type="EC" id="2.4.1.-" evidence="8"/>
<dbReference type="Pfam" id="PF01697">
    <property type="entry name" value="Glyco_transf_92"/>
    <property type="match status" value="1"/>
</dbReference>
<keyword evidence="3 8" id="KW-0328">Glycosyltransferase</keyword>
<evidence type="ECO:0000256" key="3">
    <source>
        <dbReference type="ARBA" id="ARBA00022676"/>
    </source>
</evidence>
<comment type="similarity">
    <text evidence="2 8">Belongs to the glycosyltransferase 92 family.</text>
</comment>
<gene>
    <name evidence="9" type="ORF">ANCCAN_13440</name>
</gene>
<protein>
    <recommendedName>
        <fullName evidence="8">Glycosyltransferase family 92 protein</fullName>
        <ecNumber evidence="8">2.4.1.-</ecNumber>
    </recommendedName>
</protein>
<evidence type="ECO:0000256" key="2">
    <source>
        <dbReference type="ARBA" id="ARBA00007647"/>
    </source>
</evidence>
<name>A0A368G880_ANCCA</name>
<dbReference type="GO" id="GO:0005737">
    <property type="term" value="C:cytoplasm"/>
    <property type="evidence" value="ECO:0007669"/>
    <property type="project" value="TreeGrafter"/>
</dbReference>
<dbReference type="GO" id="GO:0016020">
    <property type="term" value="C:membrane"/>
    <property type="evidence" value="ECO:0007669"/>
    <property type="project" value="UniProtKB-SubCell"/>
</dbReference>
<dbReference type="PANTHER" id="PTHR21461">
    <property type="entry name" value="GLYCOSYLTRANSFERASE FAMILY 92 PROTEIN"/>
    <property type="match status" value="1"/>
</dbReference>
<evidence type="ECO:0000256" key="5">
    <source>
        <dbReference type="ARBA" id="ARBA00022692"/>
    </source>
</evidence>
<keyword evidence="10" id="KW-1185">Reference proteome</keyword>
<dbReference type="EMBL" id="JOJR01000276">
    <property type="protein sequence ID" value="RCN40621.1"/>
    <property type="molecule type" value="Genomic_DNA"/>
</dbReference>
<evidence type="ECO:0000256" key="4">
    <source>
        <dbReference type="ARBA" id="ARBA00022679"/>
    </source>
</evidence>
<keyword evidence="7" id="KW-0472">Membrane</keyword>
<keyword evidence="4 8" id="KW-0808">Transferase</keyword>
<evidence type="ECO:0000256" key="6">
    <source>
        <dbReference type="ARBA" id="ARBA00022989"/>
    </source>
</evidence>
<keyword evidence="5" id="KW-0812">Transmembrane</keyword>
<dbReference type="PANTHER" id="PTHR21461:SF40">
    <property type="entry name" value="GLYCOSYLTRANSFERASE FAMILY 92 PROTEIN"/>
    <property type="match status" value="1"/>
</dbReference>
<proteinExistence type="inferred from homology"/>
<dbReference type="AlphaFoldDB" id="A0A368G880"/>
<dbReference type="Proteomes" id="UP000252519">
    <property type="component" value="Unassembled WGS sequence"/>
</dbReference>
<evidence type="ECO:0000256" key="8">
    <source>
        <dbReference type="RuleBase" id="RU366017"/>
    </source>
</evidence>
<keyword evidence="6" id="KW-1133">Transmembrane helix</keyword>
<evidence type="ECO:0000313" key="10">
    <source>
        <dbReference type="Proteomes" id="UP000252519"/>
    </source>
</evidence>
<organism evidence="9 10">
    <name type="scientific">Ancylostoma caninum</name>
    <name type="common">Dog hookworm</name>
    <dbReference type="NCBI Taxonomy" id="29170"/>
    <lineage>
        <taxon>Eukaryota</taxon>
        <taxon>Metazoa</taxon>
        <taxon>Ecdysozoa</taxon>
        <taxon>Nematoda</taxon>
        <taxon>Chromadorea</taxon>
        <taxon>Rhabditida</taxon>
        <taxon>Rhabditina</taxon>
        <taxon>Rhabditomorpha</taxon>
        <taxon>Strongyloidea</taxon>
        <taxon>Ancylostomatidae</taxon>
        <taxon>Ancylostomatinae</taxon>
        <taxon>Ancylostoma</taxon>
    </lineage>
</organism>
<reference evidence="9 10" key="1">
    <citation type="submission" date="2014-10" db="EMBL/GenBank/DDBJ databases">
        <title>Draft genome of the hookworm Ancylostoma caninum.</title>
        <authorList>
            <person name="Mitreva M."/>
        </authorList>
    </citation>
    <scope>NUCLEOTIDE SEQUENCE [LARGE SCALE GENOMIC DNA]</scope>
    <source>
        <strain evidence="9 10">Baltimore</strain>
    </source>
</reference>
<comment type="subcellular location">
    <subcellularLocation>
        <location evidence="1">Membrane</location>
        <topology evidence="1">Single-pass membrane protein</topology>
    </subcellularLocation>
</comment>
<evidence type="ECO:0000256" key="7">
    <source>
        <dbReference type="ARBA" id="ARBA00023136"/>
    </source>
</evidence>
<dbReference type="InterPro" id="IPR008166">
    <property type="entry name" value="Glyco_transf_92"/>
</dbReference>
<evidence type="ECO:0000313" key="9">
    <source>
        <dbReference type="EMBL" id="RCN40621.1"/>
    </source>
</evidence>
<dbReference type="OrthoDB" id="2526284at2759"/>
<sequence>LQKNIEAGIGKRSSSKPVLSLVAAYAYPNASVVTMEADGWFGEEVYCRYFDENRIEIDSPVKSVVYPEFVVYCCSNPLARFMSITEAVEESVMQVVPLLNRTVDDPKYSLSLCLSPLYGNESKWILLAELIEHYKLQGVMHFYVYIKDIDDYSRKLIDDYIETGEVETIFFSDKQHRMGKDWQLAGVKDCLHRSRYHSRYSIFADLDERIMTTTNNISLAEYVFILNLRQVCCGYTASGSILLSIRNVCETKNSFQVLDMWVHRAMAYFPGYGHCKASANEAILMHYRFSNDEWQYDVPQRLLNYGTFETWHYPEHLMRRLYLNIKERLDRVYGNSEHKLLV</sequence>
<comment type="caution">
    <text evidence="9">The sequence shown here is derived from an EMBL/GenBank/DDBJ whole genome shotgun (WGS) entry which is preliminary data.</text>
</comment>
<dbReference type="GO" id="GO:0016757">
    <property type="term" value="F:glycosyltransferase activity"/>
    <property type="evidence" value="ECO:0007669"/>
    <property type="project" value="UniProtKB-UniRule"/>
</dbReference>